<sequence length="286" mass="32037">MNNPLRSIRWADTDKDVIPWLEGNGPVGVFPLTSGLEAEVIGIDRNGSKFVLKIWNRDSKPHIQAQYKLLKILSGKGLAVSEPIGWGTDPDGHSALLTRYGGTPIRKLNRSKLLQLANMLLDVHRLPLNDLGEGTVRNFPFIGYFFPAIDDHPDLRDQLAKLVDQADPQPTCLIHGDYNLGNVLEDGDRLAIIDWTNGQLGDPRYDIAWSVVLMRIYAGERNGSVYRNAFLAGSPYSSEELERFEAIACLRWLLLNRVAHLPKGKDTLGKVRKLLKENVHLDESLL</sequence>
<dbReference type="InterPro" id="IPR011009">
    <property type="entry name" value="Kinase-like_dom_sf"/>
</dbReference>
<accession>A0A7X0SUH5</accession>
<dbReference type="InterPro" id="IPR002575">
    <property type="entry name" value="Aminoglycoside_PTrfase"/>
</dbReference>
<feature type="domain" description="Aminoglycoside phosphotransferase" evidence="1">
    <location>
        <begin position="32"/>
        <end position="231"/>
    </location>
</feature>
<keyword evidence="3" id="KW-1185">Reference proteome</keyword>
<protein>
    <submittedName>
        <fullName evidence="2">Aminoglycoside phosphotransferase family protein</fullName>
    </submittedName>
</protein>
<dbReference type="Pfam" id="PF01636">
    <property type="entry name" value="APH"/>
    <property type="match status" value="1"/>
</dbReference>
<dbReference type="EMBL" id="JACJVO010000042">
    <property type="protein sequence ID" value="MBB6735150.1"/>
    <property type="molecule type" value="Genomic_DNA"/>
</dbReference>
<proteinExistence type="predicted"/>
<organism evidence="2 3">
    <name type="scientific">Cohnella zeiphila</name>
    <dbReference type="NCBI Taxonomy" id="2761120"/>
    <lineage>
        <taxon>Bacteria</taxon>
        <taxon>Bacillati</taxon>
        <taxon>Bacillota</taxon>
        <taxon>Bacilli</taxon>
        <taxon>Bacillales</taxon>
        <taxon>Paenibacillaceae</taxon>
        <taxon>Cohnella</taxon>
    </lineage>
</organism>
<name>A0A7X0SUH5_9BACL</name>
<evidence type="ECO:0000259" key="1">
    <source>
        <dbReference type="Pfam" id="PF01636"/>
    </source>
</evidence>
<keyword evidence="2" id="KW-0808">Transferase</keyword>
<gene>
    <name evidence="2" type="ORF">H7C18_29980</name>
</gene>
<evidence type="ECO:0000313" key="2">
    <source>
        <dbReference type="EMBL" id="MBB6735150.1"/>
    </source>
</evidence>
<dbReference type="SUPFAM" id="SSF56112">
    <property type="entry name" value="Protein kinase-like (PK-like)"/>
    <property type="match status" value="1"/>
</dbReference>
<evidence type="ECO:0000313" key="3">
    <source>
        <dbReference type="Proteomes" id="UP000564644"/>
    </source>
</evidence>
<dbReference type="GO" id="GO:0016740">
    <property type="term" value="F:transferase activity"/>
    <property type="evidence" value="ECO:0007669"/>
    <property type="project" value="UniProtKB-KW"/>
</dbReference>
<dbReference type="RefSeq" id="WP_185132798.1">
    <property type="nucleotide sequence ID" value="NZ_JACJVO010000042.1"/>
</dbReference>
<dbReference type="Proteomes" id="UP000564644">
    <property type="component" value="Unassembled WGS sequence"/>
</dbReference>
<reference evidence="2 3" key="1">
    <citation type="submission" date="2020-08" db="EMBL/GenBank/DDBJ databases">
        <title>Cohnella phylogeny.</title>
        <authorList>
            <person name="Dunlap C."/>
        </authorList>
    </citation>
    <scope>NUCLEOTIDE SEQUENCE [LARGE SCALE GENOMIC DNA]</scope>
    <source>
        <strain evidence="2 3">CBP 2801</strain>
    </source>
</reference>
<dbReference type="Gene3D" id="3.90.1200.10">
    <property type="match status" value="1"/>
</dbReference>
<dbReference type="AlphaFoldDB" id="A0A7X0SUH5"/>
<comment type="caution">
    <text evidence="2">The sequence shown here is derived from an EMBL/GenBank/DDBJ whole genome shotgun (WGS) entry which is preliminary data.</text>
</comment>